<feature type="domain" description="AB hydrolase-1" evidence="1">
    <location>
        <begin position="60"/>
        <end position="100"/>
    </location>
</feature>
<name>A0ABY6HRY6_9ARCH</name>
<evidence type="ECO:0000313" key="3">
    <source>
        <dbReference type="Proteomes" id="UP001208689"/>
    </source>
</evidence>
<evidence type="ECO:0000259" key="1">
    <source>
        <dbReference type="Pfam" id="PF00561"/>
    </source>
</evidence>
<dbReference type="Pfam" id="PF00561">
    <property type="entry name" value="Abhydrolase_1"/>
    <property type="match status" value="1"/>
</dbReference>
<reference evidence="2" key="1">
    <citation type="submission" date="2022-09" db="EMBL/GenBank/DDBJ databases">
        <title>Actin cytoskeleton and complex cell architecture in an #Asgard archaeon.</title>
        <authorList>
            <person name="Ponce Toledo R.I."/>
            <person name="Schleper C."/>
            <person name="Rodrigues Oliveira T."/>
            <person name="Wollweber F."/>
            <person name="Xu J."/>
            <person name="Rittmann S."/>
            <person name="Klingl A."/>
            <person name="Pilhofer M."/>
        </authorList>
    </citation>
    <scope>NUCLEOTIDE SEQUENCE</scope>
    <source>
        <strain evidence="2">B-35</strain>
    </source>
</reference>
<dbReference type="Proteomes" id="UP001208689">
    <property type="component" value="Chromosome"/>
</dbReference>
<evidence type="ECO:0000313" key="2">
    <source>
        <dbReference type="EMBL" id="UYP46275.1"/>
    </source>
</evidence>
<sequence>MEKQTTPIYRKNIIFIHGYESSGQGYKGTYLKTIFPHILTPNFTGELEERMEQLIPILAPHDDWILIGSSFGGLMSVKYASKFPEKVDQLILFAPALIPPYMPQNMDIPSLSVPTTIYHGQQDQVVSINIVRQKSISIFPHLTFNVVEDDHFLRPTVKQVPWSTLVTEKS</sequence>
<dbReference type="InterPro" id="IPR000073">
    <property type="entry name" value="AB_hydrolase_1"/>
</dbReference>
<accession>A0ABY6HRY6</accession>
<protein>
    <recommendedName>
        <fullName evidence="1">AB hydrolase-1 domain-containing protein</fullName>
    </recommendedName>
</protein>
<dbReference type="EMBL" id="CP104013">
    <property type="protein sequence ID" value="UYP46275.1"/>
    <property type="molecule type" value="Genomic_DNA"/>
</dbReference>
<dbReference type="Gene3D" id="3.40.50.1820">
    <property type="entry name" value="alpha/beta hydrolase"/>
    <property type="match status" value="1"/>
</dbReference>
<dbReference type="SUPFAM" id="SSF53474">
    <property type="entry name" value="alpha/beta-Hydrolases"/>
    <property type="match status" value="1"/>
</dbReference>
<gene>
    <name evidence="2" type="ORF">NEF87_002560</name>
</gene>
<dbReference type="InterPro" id="IPR029058">
    <property type="entry name" value="AB_hydrolase_fold"/>
</dbReference>
<proteinExistence type="predicted"/>
<organism evidence="2 3">
    <name type="scientific">Candidatus Lokiarchaeum ossiferum</name>
    <dbReference type="NCBI Taxonomy" id="2951803"/>
    <lineage>
        <taxon>Archaea</taxon>
        <taxon>Promethearchaeati</taxon>
        <taxon>Promethearchaeota</taxon>
        <taxon>Promethearchaeia</taxon>
        <taxon>Promethearchaeales</taxon>
        <taxon>Promethearchaeaceae</taxon>
        <taxon>Candidatus Lokiarchaeum</taxon>
    </lineage>
</organism>
<dbReference type="PRINTS" id="PR00111">
    <property type="entry name" value="ABHYDROLASE"/>
</dbReference>
<keyword evidence="3" id="KW-1185">Reference proteome</keyword>